<dbReference type="PROSITE" id="PS52016">
    <property type="entry name" value="TONB_DEPENDENT_REC_3"/>
    <property type="match status" value="1"/>
</dbReference>
<dbReference type="InterPro" id="IPR037066">
    <property type="entry name" value="Plug_dom_sf"/>
</dbReference>
<evidence type="ECO:0000313" key="15">
    <source>
        <dbReference type="EMBL" id="SFU95560.1"/>
    </source>
</evidence>
<evidence type="ECO:0000256" key="5">
    <source>
        <dbReference type="ARBA" id="ARBA00022729"/>
    </source>
</evidence>
<dbReference type="InterPro" id="IPR000531">
    <property type="entry name" value="Beta-barrel_TonB"/>
</dbReference>
<keyword evidence="7 10" id="KW-0472">Membrane</keyword>
<evidence type="ECO:0000256" key="10">
    <source>
        <dbReference type="PROSITE-ProRule" id="PRU01360"/>
    </source>
</evidence>
<dbReference type="InterPro" id="IPR036942">
    <property type="entry name" value="Beta-barrel_TonB_sf"/>
</dbReference>
<dbReference type="EMBL" id="FPCA01000005">
    <property type="protein sequence ID" value="SFU95560.1"/>
    <property type="molecule type" value="Genomic_DNA"/>
</dbReference>
<organism evidence="15 16">
    <name type="scientific">Pontibacter akesuensis</name>
    <dbReference type="NCBI Taxonomy" id="388950"/>
    <lineage>
        <taxon>Bacteria</taxon>
        <taxon>Pseudomonadati</taxon>
        <taxon>Bacteroidota</taxon>
        <taxon>Cytophagia</taxon>
        <taxon>Cytophagales</taxon>
        <taxon>Hymenobacteraceae</taxon>
        <taxon>Pontibacter</taxon>
    </lineage>
</organism>
<keyword evidence="2 10" id="KW-0813">Transport</keyword>
<dbReference type="GO" id="GO:0009279">
    <property type="term" value="C:cell outer membrane"/>
    <property type="evidence" value="ECO:0007669"/>
    <property type="project" value="UniProtKB-SubCell"/>
</dbReference>
<evidence type="ECO:0000256" key="6">
    <source>
        <dbReference type="ARBA" id="ARBA00023077"/>
    </source>
</evidence>
<keyword evidence="6 11" id="KW-0798">TonB box</keyword>
<evidence type="ECO:0000256" key="8">
    <source>
        <dbReference type="ARBA" id="ARBA00023170"/>
    </source>
</evidence>
<feature type="signal peptide" evidence="12">
    <location>
        <begin position="1"/>
        <end position="26"/>
    </location>
</feature>
<dbReference type="Gene3D" id="2.60.40.1120">
    <property type="entry name" value="Carboxypeptidase-like, regulatory domain"/>
    <property type="match status" value="1"/>
</dbReference>
<evidence type="ECO:0000256" key="1">
    <source>
        <dbReference type="ARBA" id="ARBA00004571"/>
    </source>
</evidence>
<name>A0A1I7KDX8_9BACT</name>
<dbReference type="SUPFAM" id="SSF56935">
    <property type="entry name" value="Porins"/>
    <property type="match status" value="1"/>
</dbReference>
<keyword evidence="3 10" id="KW-1134">Transmembrane beta strand</keyword>
<dbReference type="Pfam" id="PF07715">
    <property type="entry name" value="Plug"/>
    <property type="match status" value="1"/>
</dbReference>
<evidence type="ECO:0000259" key="13">
    <source>
        <dbReference type="Pfam" id="PF00593"/>
    </source>
</evidence>
<evidence type="ECO:0000256" key="7">
    <source>
        <dbReference type="ARBA" id="ARBA00023136"/>
    </source>
</evidence>
<dbReference type="SUPFAM" id="SSF49464">
    <property type="entry name" value="Carboxypeptidase regulatory domain-like"/>
    <property type="match status" value="1"/>
</dbReference>
<evidence type="ECO:0000256" key="12">
    <source>
        <dbReference type="SAM" id="SignalP"/>
    </source>
</evidence>
<evidence type="ECO:0000256" key="9">
    <source>
        <dbReference type="ARBA" id="ARBA00023237"/>
    </source>
</evidence>
<dbReference type="PANTHER" id="PTHR30069">
    <property type="entry name" value="TONB-DEPENDENT OUTER MEMBRANE RECEPTOR"/>
    <property type="match status" value="1"/>
</dbReference>
<evidence type="ECO:0000256" key="2">
    <source>
        <dbReference type="ARBA" id="ARBA00022448"/>
    </source>
</evidence>
<dbReference type="AlphaFoldDB" id="A0A1I7KDX8"/>
<dbReference type="Gene3D" id="2.40.170.20">
    <property type="entry name" value="TonB-dependent receptor, beta-barrel domain"/>
    <property type="match status" value="1"/>
</dbReference>
<evidence type="ECO:0000256" key="4">
    <source>
        <dbReference type="ARBA" id="ARBA00022692"/>
    </source>
</evidence>
<keyword evidence="4 10" id="KW-0812">Transmembrane</keyword>
<dbReference type="GO" id="GO:0044718">
    <property type="term" value="P:siderophore transmembrane transport"/>
    <property type="evidence" value="ECO:0007669"/>
    <property type="project" value="TreeGrafter"/>
</dbReference>
<dbReference type="Gene3D" id="2.170.130.10">
    <property type="entry name" value="TonB-dependent receptor, plug domain"/>
    <property type="match status" value="1"/>
</dbReference>
<proteinExistence type="inferred from homology"/>
<accession>A0A1I7KDX8</accession>
<comment type="similarity">
    <text evidence="10 11">Belongs to the TonB-dependent receptor family.</text>
</comment>
<comment type="subcellular location">
    <subcellularLocation>
        <location evidence="1 10">Cell outer membrane</location>
        <topology evidence="1 10">Multi-pass membrane protein</topology>
    </subcellularLocation>
</comment>
<dbReference type="PANTHER" id="PTHR30069:SF29">
    <property type="entry name" value="HEMOGLOBIN AND HEMOGLOBIN-HAPTOGLOBIN-BINDING PROTEIN 1-RELATED"/>
    <property type="match status" value="1"/>
</dbReference>
<dbReference type="Pfam" id="PF13715">
    <property type="entry name" value="CarbopepD_reg_2"/>
    <property type="match status" value="1"/>
</dbReference>
<dbReference type="InterPro" id="IPR012910">
    <property type="entry name" value="Plug_dom"/>
</dbReference>
<feature type="domain" description="TonB-dependent receptor-like beta-barrel" evidence="13">
    <location>
        <begin position="382"/>
        <end position="774"/>
    </location>
</feature>
<evidence type="ECO:0000259" key="14">
    <source>
        <dbReference type="Pfam" id="PF07715"/>
    </source>
</evidence>
<dbReference type="Pfam" id="PF00593">
    <property type="entry name" value="TonB_dep_Rec_b-barrel"/>
    <property type="match status" value="1"/>
</dbReference>
<keyword evidence="16" id="KW-1185">Reference proteome</keyword>
<gene>
    <name evidence="15" type="ORF">SAMN04487941_3608</name>
</gene>
<keyword evidence="9 10" id="KW-0998">Cell outer membrane</keyword>
<keyword evidence="5 12" id="KW-0732">Signal</keyword>
<dbReference type="GO" id="GO:0015344">
    <property type="term" value="F:siderophore uptake transmembrane transporter activity"/>
    <property type="evidence" value="ECO:0007669"/>
    <property type="project" value="TreeGrafter"/>
</dbReference>
<dbReference type="Proteomes" id="UP000182491">
    <property type="component" value="Unassembled WGS sequence"/>
</dbReference>
<keyword evidence="8 15" id="KW-0675">Receptor</keyword>
<dbReference type="STRING" id="388950.GCA_001611675_02944"/>
<dbReference type="InterPro" id="IPR008969">
    <property type="entry name" value="CarboxyPept-like_regulatory"/>
</dbReference>
<feature type="chain" id="PRO_5010340544" evidence="12">
    <location>
        <begin position="27"/>
        <end position="800"/>
    </location>
</feature>
<dbReference type="InterPro" id="IPR039426">
    <property type="entry name" value="TonB-dep_rcpt-like"/>
</dbReference>
<sequence>MQQHSIHIKAFFSLLALFCFAHTAWAQELEKASVSGNVSASTGEALAGVTVVLKETGIGTATNADGEFEVAGITPGNYVLQFSFVGFETQEKAVQLKASQRETVSINLREKSFEVKGVEVIGKSAARLLNEQAYAVTAVSTKELQNSVADARQVLNRVSGVRVLEEGGLGSNLSFTLNGFSGDQVKFFLDGVPMGSFGTSLRLSDIPVNTIERIEVYKGVVPVWLGTDALGGAVNIITNKKSNFLDASYSIGSFNTHRLSLNGARTNPKTGFTVRANANYNYSDNNYRVWVPITAGNNVVDSAEVERFHDRYRSGNMMLETGLVNKKYADQLLVGVIAAANDQQVQTGTTMSSVYGGIVRNSRSLVPTLKYSKDNLLVDGLNVSLYSAYSITESQIIDTLSGVTYNWRGEATYVPGSNDAENPSRKATFTTLYDNELNSQLNAGYAISPKHSLAINYALTNFHRKAFDTEDPDKIQNKFPNTLSKQVVGVAYKYDPTEKWSTTLFSKLYLLRAKTSKEYDFGTDTRRVASYENSNKSFGYGVATSYFLLPQLQLKASYEHTYRMPWASEIFGDGLFVLPNPELGPEQSDNFNAGAAYGFKLSQDHQFNIESSFIYRKAKDLIYQVVSGSPETYYSNLSKTRTLGVEGSMKYAWRDILHLGGGATFQDITDQAETVFSLYSGYQRNFQQGYRLPNTPYFFANANAGFTFRNALAKESVWNVNYYYNFVEQYFLSWAKLGSRDSKKIIPTQSSHNLEISCSLSQGKYNISAEVRNLTDARLYDKYYLQKPGRAFYLKVRYVL</sequence>
<protein>
    <submittedName>
        <fullName evidence="15">Outer membrane receptor proteins, mostly Fe transport</fullName>
    </submittedName>
</protein>
<feature type="domain" description="TonB-dependent receptor plug" evidence="14">
    <location>
        <begin position="131"/>
        <end position="233"/>
    </location>
</feature>
<evidence type="ECO:0000256" key="3">
    <source>
        <dbReference type="ARBA" id="ARBA00022452"/>
    </source>
</evidence>
<evidence type="ECO:0000313" key="16">
    <source>
        <dbReference type="Proteomes" id="UP000182491"/>
    </source>
</evidence>
<reference evidence="16" key="1">
    <citation type="submission" date="2016-10" db="EMBL/GenBank/DDBJ databases">
        <authorList>
            <person name="Varghese N."/>
        </authorList>
    </citation>
    <scope>NUCLEOTIDE SEQUENCE [LARGE SCALE GENOMIC DNA]</scope>
    <source>
        <strain evidence="16">DSM 18820</strain>
    </source>
</reference>
<evidence type="ECO:0000256" key="11">
    <source>
        <dbReference type="RuleBase" id="RU003357"/>
    </source>
</evidence>